<dbReference type="Pfam" id="PF22564">
    <property type="entry name" value="HAAS"/>
    <property type="match status" value="1"/>
</dbReference>
<feature type="transmembrane region" description="Helical" evidence="1">
    <location>
        <begin position="141"/>
        <end position="165"/>
    </location>
</feature>
<evidence type="ECO:0000313" key="3">
    <source>
        <dbReference type="Proteomes" id="UP000642107"/>
    </source>
</evidence>
<protein>
    <recommendedName>
        <fullName evidence="4">DUF4190 domain-containing protein</fullName>
    </recommendedName>
</protein>
<organism evidence="2 3">
    <name type="scientific">Flavimobilis rhizosphaerae</name>
    <dbReference type="NCBI Taxonomy" id="2775421"/>
    <lineage>
        <taxon>Bacteria</taxon>
        <taxon>Bacillati</taxon>
        <taxon>Actinomycetota</taxon>
        <taxon>Actinomycetes</taxon>
        <taxon>Micrococcales</taxon>
        <taxon>Jonesiaceae</taxon>
        <taxon>Flavimobilis</taxon>
    </lineage>
</organism>
<name>A0ABR9DQV4_9MICO</name>
<gene>
    <name evidence="2" type="ORF">IGS67_08335</name>
</gene>
<keyword evidence="3" id="KW-1185">Reference proteome</keyword>
<accession>A0ABR9DQV4</accession>
<evidence type="ECO:0008006" key="4">
    <source>
        <dbReference type="Google" id="ProtNLM"/>
    </source>
</evidence>
<proteinExistence type="predicted"/>
<feature type="transmembrane region" description="Helical" evidence="1">
    <location>
        <begin position="102"/>
        <end position="129"/>
    </location>
</feature>
<keyword evidence="1" id="KW-0472">Membrane</keyword>
<comment type="caution">
    <text evidence="2">The sequence shown here is derived from an EMBL/GenBank/DDBJ whole genome shotgun (WGS) entry which is preliminary data.</text>
</comment>
<sequence>MNDTSNLVDRYLDDLARMLTALPPAERADALGSVREHVDDALADLGRPPTTDDVTAILTRLGTPADVASALLEDTPGSAAYAPAPVTPPVAPAPLPGDGDAALALGLAIFAVVVPFIGLPAAIAAIVLARRARRAGTRRDGIRVAGLVLGLVALVGQLLIIAGLVGTLTLRTEVGSAEGPTPVANVVGVP</sequence>
<dbReference type="Proteomes" id="UP000642107">
    <property type="component" value="Unassembled WGS sequence"/>
</dbReference>
<reference evidence="2 3" key="1">
    <citation type="submission" date="2020-09" db="EMBL/GenBank/DDBJ databases">
        <title>Flavimobilis rhizosphaerae sp. nov., isolated from rhizosphere soil of Spartina alterniflora.</title>
        <authorList>
            <person name="Hanqin C."/>
        </authorList>
    </citation>
    <scope>NUCLEOTIDE SEQUENCE [LARGE SCALE GENOMIC DNA]</scope>
    <source>
        <strain evidence="2 3">GY 10621</strain>
    </source>
</reference>
<keyword evidence="1" id="KW-0812">Transmembrane</keyword>
<keyword evidence="1" id="KW-1133">Transmembrane helix</keyword>
<evidence type="ECO:0000256" key="1">
    <source>
        <dbReference type="SAM" id="Phobius"/>
    </source>
</evidence>
<dbReference type="RefSeq" id="WP_192279541.1">
    <property type="nucleotide sequence ID" value="NZ_JACZDF010000003.1"/>
</dbReference>
<evidence type="ECO:0000313" key="2">
    <source>
        <dbReference type="EMBL" id="MBD9699496.1"/>
    </source>
</evidence>
<dbReference type="EMBL" id="JACZDF010000003">
    <property type="protein sequence ID" value="MBD9699496.1"/>
    <property type="molecule type" value="Genomic_DNA"/>
</dbReference>